<keyword evidence="6" id="KW-0812">Transmembrane</keyword>
<evidence type="ECO:0000256" key="5">
    <source>
        <dbReference type="ARBA" id="ARBA00023242"/>
    </source>
</evidence>
<dbReference type="GO" id="GO:0003677">
    <property type="term" value="F:DNA binding"/>
    <property type="evidence" value="ECO:0007669"/>
    <property type="project" value="UniProtKB-KW"/>
</dbReference>
<feature type="transmembrane region" description="Helical" evidence="6">
    <location>
        <begin position="6"/>
        <end position="28"/>
    </location>
</feature>
<dbReference type="PANTHER" id="PTHR33729">
    <property type="entry name" value="METHYL-CPG BINDING DOMAIN CONTAINING PROTEIN, EXPRESSED"/>
    <property type="match status" value="1"/>
</dbReference>
<sequence length="69" mass="7960">MEHRQVLNILFTVPCCITYCLGSLQYFFKSVATPKKNEIVFIAPTGEEINNRKQLQQYLKSHRGNPCSI</sequence>
<organism evidence="8 9">
    <name type="scientific">Populus trichocarpa</name>
    <name type="common">Western balsam poplar</name>
    <name type="synonym">Populus balsamifera subsp. trichocarpa</name>
    <dbReference type="NCBI Taxonomy" id="3694"/>
    <lineage>
        <taxon>Eukaryota</taxon>
        <taxon>Viridiplantae</taxon>
        <taxon>Streptophyta</taxon>
        <taxon>Embryophyta</taxon>
        <taxon>Tracheophyta</taxon>
        <taxon>Spermatophyta</taxon>
        <taxon>Magnoliopsida</taxon>
        <taxon>eudicotyledons</taxon>
        <taxon>Gunneridae</taxon>
        <taxon>Pentapetalae</taxon>
        <taxon>rosids</taxon>
        <taxon>fabids</taxon>
        <taxon>Malpighiales</taxon>
        <taxon>Salicaceae</taxon>
        <taxon>Saliceae</taxon>
        <taxon>Populus</taxon>
    </lineage>
</organism>
<proteinExistence type="predicted"/>
<keyword evidence="6" id="KW-0472">Membrane</keyword>
<dbReference type="STRING" id="3694.A0A2K2C091"/>
<gene>
    <name evidence="8" type="ORF">POPTR_001G192400</name>
</gene>
<dbReference type="PANTHER" id="PTHR33729:SF12">
    <property type="entry name" value="MBD DOMAIN-CONTAINING PROTEIN"/>
    <property type="match status" value="1"/>
</dbReference>
<evidence type="ECO:0000256" key="4">
    <source>
        <dbReference type="ARBA" id="ARBA00023163"/>
    </source>
</evidence>
<dbReference type="AlphaFoldDB" id="A0A2K2C091"/>
<dbReference type="SUPFAM" id="SSF54171">
    <property type="entry name" value="DNA-binding domain"/>
    <property type="match status" value="1"/>
</dbReference>
<evidence type="ECO:0000256" key="1">
    <source>
        <dbReference type="ARBA" id="ARBA00004123"/>
    </source>
</evidence>
<evidence type="ECO:0000259" key="7">
    <source>
        <dbReference type="Pfam" id="PF01429"/>
    </source>
</evidence>
<evidence type="ECO:0000313" key="8">
    <source>
        <dbReference type="EMBL" id="PNT55448.1"/>
    </source>
</evidence>
<dbReference type="Proteomes" id="UP000006729">
    <property type="component" value="Chromosome 1"/>
</dbReference>
<accession>A0A2K2C091</accession>
<dbReference type="GO" id="GO:0005634">
    <property type="term" value="C:nucleus"/>
    <property type="evidence" value="ECO:0007669"/>
    <property type="project" value="UniProtKB-SubCell"/>
</dbReference>
<keyword evidence="2" id="KW-0805">Transcription regulation</keyword>
<comment type="subcellular location">
    <subcellularLocation>
        <location evidence="1">Nucleus</location>
    </subcellularLocation>
</comment>
<keyword evidence="4" id="KW-0804">Transcription</keyword>
<dbReference type="InterPro" id="IPR016177">
    <property type="entry name" value="DNA-bd_dom_sf"/>
</dbReference>
<reference evidence="8 9" key="1">
    <citation type="journal article" date="2006" name="Science">
        <title>The genome of black cottonwood, Populus trichocarpa (Torr. &amp; Gray).</title>
        <authorList>
            <person name="Tuskan G.A."/>
            <person name="Difazio S."/>
            <person name="Jansson S."/>
            <person name="Bohlmann J."/>
            <person name="Grigoriev I."/>
            <person name="Hellsten U."/>
            <person name="Putnam N."/>
            <person name="Ralph S."/>
            <person name="Rombauts S."/>
            <person name="Salamov A."/>
            <person name="Schein J."/>
            <person name="Sterck L."/>
            <person name="Aerts A."/>
            <person name="Bhalerao R.R."/>
            <person name="Bhalerao R.P."/>
            <person name="Blaudez D."/>
            <person name="Boerjan W."/>
            <person name="Brun A."/>
            <person name="Brunner A."/>
            <person name="Busov V."/>
            <person name="Campbell M."/>
            <person name="Carlson J."/>
            <person name="Chalot M."/>
            <person name="Chapman J."/>
            <person name="Chen G.L."/>
            <person name="Cooper D."/>
            <person name="Coutinho P.M."/>
            <person name="Couturier J."/>
            <person name="Covert S."/>
            <person name="Cronk Q."/>
            <person name="Cunningham R."/>
            <person name="Davis J."/>
            <person name="Degroeve S."/>
            <person name="Dejardin A."/>
            <person name="Depamphilis C."/>
            <person name="Detter J."/>
            <person name="Dirks B."/>
            <person name="Dubchak I."/>
            <person name="Duplessis S."/>
            <person name="Ehlting J."/>
            <person name="Ellis B."/>
            <person name="Gendler K."/>
            <person name="Goodstein D."/>
            <person name="Gribskov M."/>
            <person name="Grimwood J."/>
            <person name="Groover A."/>
            <person name="Gunter L."/>
            <person name="Hamberger B."/>
            <person name="Heinze B."/>
            <person name="Helariutta Y."/>
            <person name="Henrissat B."/>
            <person name="Holligan D."/>
            <person name="Holt R."/>
            <person name="Huang W."/>
            <person name="Islam-Faridi N."/>
            <person name="Jones S."/>
            <person name="Jones-Rhoades M."/>
            <person name="Jorgensen R."/>
            <person name="Joshi C."/>
            <person name="Kangasjarvi J."/>
            <person name="Karlsson J."/>
            <person name="Kelleher C."/>
            <person name="Kirkpatrick R."/>
            <person name="Kirst M."/>
            <person name="Kohler A."/>
            <person name="Kalluri U."/>
            <person name="Larimer F."/>
            <person name="Leebens-Mack J."/>
            <person name="Leple J.C."/>
            <person name="Locascio P."/>
            <person name="Lou Y."/>
            <person name="Lucas S."/>
            <person name="Martin F."/>
            <person name="Montanini B."/>
            <person name="Napoli C."/>
            <person name="Nelson D.R."/>
            <person name="Nelson C."/>
            <person name="Nieminen K."/>
            <person name="Nilsson O."/>
            <person name="Pereda V."/>
            <person name="Peter G."/>
            <person name="Philippe R."/>
            <person name="Pilate G."/>
            <person name="Poliakov A."/>
            <person name="Razumovskaya J."/>
            <person name="Richardson P."/>
            <person name="Rinaldi C."/>
            <person name="Ritland K."/>
            <person name="Rouze P."/>
            <person name="Ryaboy D."/>
            <person name="Schmutz J."/>
            <person name="Schrader J."/>
            <person name="Segerman B."/>
            <person name="Shin H."/>
            <person name="Siddiqui A."/>
            <person name="Sterky F."/>
            <person name="Terry A."/>
            <person name="Tsai C.J."/>
            <person name="Uberbacher E."/>
            <person name="Unneberg P."/>
            <person name="Vahala J."/>
            <person name="Wall K."/>
            <person name="Wessler S."/>
            <person name="Yang G."/>
            <person name="Yin T."/>
            <person name="Douglas C."/>
            <person name="Marra M."/>
            <person name="Sandberg G."/>
            <person name="Van de Peer Y."/>
            <person name="Rokhsar D."/>
        </authorList>
    </citation>
    <scope>NUCLEOTIDE SEQUENCE [LARGE SCALE GENOMIC DNA]</scope>
    <source>
        <strain evidence="9">cv. Nisqually</strain>
    </source>
</reference>
<keyword evidence="9" id="KW-1185">Reference proteome</keyword>
<dbReference type="InterPro" id="IPR001739">
    <property type="entry name" value="Methyl_CpG_DNA-bd"/>
</dbReference>
<protein>
    <recommendedName>
        <fullName evidence="7">MBD domain-containing protein</fullName>
    </recommendedName>
</protein>
<evidence type="ECO:0000313" key="9">
    <source>
        <dbReference type="Proteomes" id="UP000006729"/>
    </source>
</evidence>
<dbReference type="EMBL" id="CM009290">
    <property type="protein sequence ID" value="PNT55448.1"/>
    <property type="molecule type" value="Genomic_DNA"/>
</dbReference>
<evidence type="ECO:0000256" key="6">
    <source>
        <dbReference type="SAM" id="Phobius"/>
    </source>
</evidence>
<evidence type="ECO:0000256" key="3">
    <source>
        <dbReference type="ARBA" id="ARBA00023125"/>
    </source>
</evidence>
<keyword evidence="5" id="KW-0539">Nucleus</keyword>
<dbReference type="InParanoid" id="A0A2K2C091"/>
<name>A0A2K2C091_POPTR</name>
<keyword evidence="6" id="KW-1133">Transmembrane helix</keyword>
<keyword evidence="3" id="KW-0238">DNA-binding</keyword>
<evidence type="ECO:0000256" key="2">
    <source>
        <dbReference type="ARBA" id="ARBA00023015"/>
    </source>
</evidence>
<dbReference type="Pfam" id="PF01429">
    <property type="entry name" value="MBD"/>
    <property type="match status" value="1"/>
</dbReference>
<feature type="domain" description="MBD" evidence="7">
    <location>
        <begin position="28"/>
        <end position="64"/>
    </location>
</feature>
<dbReference type="InterPro" id="IPR039622">
    <property type="entry name" value="MBD10/11"/>
</dbReference>